<dbReference type="PANTHER" id="PTHR45947:SF3">
    <property type="entry name" value="SULFOQUINOVOSYL TRANSFERASE SQD2"/>
    <property type="match status" value="1"/>
</dbReference>
<dbReference type="InterPro" id="IPR050194">
    <property type="entry name" value="Glycosyltransferase_grp1"/>
</dbReference>
<reference evidence="1 2" key="1">
    <citation type="submission" date="2019-05" db="EMBL/GenBank/DDBJ databases">
        <title>Marivita sp. nov. isolated from sea sediment.</title>
        <authorList>
            <person name="Kim W."/>
        </authorList>
    </citation>
    <scope>NUCLEOTIDE SEQUENCE [LARGE SCALE GENOMIC DNA]</scope>
    <source>
        <strain evidence="1 2">CAU 1492</strain>
    </source>
</reference>
<evidence type="ECO:0000313" key="2">
    <source>
        <dbReference type="Proteomes" id="UP001191082"/>
    </source>
</evidence>
<evidence type="ECO:0000313" key="1">
    <source>
        <dbReference type="EMBL" id="TMV11940.1"/>
    </source>
</evidence>
<dbReference type="CDD" id="cd03801">
    <property type="entry name" value="GT4_PimA-like"/>
    <property type="match status" value="1"/>
</dbReference>
<dbReference type="EMBL" id="VCPC01000003">
    <property type="protein sequence ID" value="TMV11940.1"/>
    <property type="molecule type" value="Genomic_DNA"/>
</dbReference>
<dbReference type="PANTHER" id="PTHR45947">
    <property type="entry name" value="SULFOQUINOVOSYL TRANSFERASE SQD2"/>
    <property type="match status" value="1"/>
</dbReference>
<name>A0ABY2X9U6_9RHOB</name>
<proteinExistence type="predicted"/>
<dbReference type="Pfam" id="PF13692">
    <property type="entry name" value="Glyco_trans_1_4"/>
    <property type="match status" value="1"/>
</dbReference>
<dbReference type="Gene3D" id="3.40.50.2000">
    <property type="entry name" value="Glycogen Phosphorylase B"/>
    <property type="match status" value="2"/>
</dbReference>
<organism evidence="1 2">
    <name type="scientific">Arenibacterium halophilum</name>
    <dbReference type="NCBI Taxonomy" id="2583821"/>
    <lineage>
        <taxon>Bacteria</taxon>
        <taxon>Pseudomonadati</taxon>
        <taxon>Pseudomonadota</taxon>
        <taxon>Alphaproteobacteria</taxon>
        <taxon>Rhodobacterales</taxon>
        <taxon>Paracoccaceae</taxon>
        <taxon>Arenibacterium</taxon>
    </lineage>
</organism>
<protein>
    <submittedName>
        <fullName evidence="1">Glycosyltransferase family 4 protein</fullName>
    </submittedName>
</protein>
<accession>A0ABY2X9U6</accession>
<sequence>MARALIAALGAGGHRVDVASRFTSRDGKGDPERQAELIAAAEAEVDRVTDALRDSGFAAWITYHSYYKAPDLIGPAVCARLGLPYLLIEATRARKRLTGPWAQFAARAEAACDAANTIFHLTERDGEALLRDRPDRQRVVHLRPFLPQAELPPVPSRGPDAPVLCAGMMRPGDKFESYRLIAQTLALIPTGTPVEVAGDGPARPQVEALLGDRARFLGALSAEEMAAAYARAALFLWPGVNEAFGMVYLEAQAAGLPVVAQDRPGVREVLEPGNYPAVDAGAAGLARHVNALLADPTARAAQGAAAVRHIREYHLIGSAVTTLNSELSRFVGAPT</sequence>
<comment type="caution">
    <text evidence="1">The sequence shown here is derived from an EMBL/GenBank/DDBJ whole genome shotgun (WGS) entry which is preliminary data.</text>
</comment>
<keyword evidence="2" id="KW-1185">Reference proteome</keyword>
<dbReference type="SUPFAM" id="SSF53756">
    <property type="entry name" value="UDP-Glycosyltransferase/glycogen phosphorylase"/>
    <property type="match status" value="1"/>
</dbReference>
<gene>
    <name evidence="1" type="ORF">FGK64_14030</name>
</gene>
<dbReference type="Proteomes" id="UP001191082">
    <property type="component" value="Unassembled WGS sequence"/>
</dbReference>